<keyword evidence="3" id="KW-1185">Reference proteome</keyword>
<dbReference type="RefSeq" id="WP_068692109.1">
    <property type="nucleotide sequence ID" value="NZ_CP063196.1"/>
</dbReference>
<organism evidence="2 3">
    <name type="scientific">Thermobifida halotolerans</name>
    <dbReference type="NCBI Taxonomy" id="483545"/>
    <lineage>
        <taxon>Bacteria</taxon>
        <taxon>Bacillati</taxon>
        <taxon>Actinomycetota</taxon>
        <taxon>Actinomycetes</taxon>
        <taxon>Streptosporangiales</taxon>
        <taxon>Nocardiopsidaceae</taxon>
        <taxon>Thermobifida</taxon>
    </lineage>
</organism>
<sequence length="138" mass="15048">MSVSRRCSRTACRQPAVFTLTYVYADSTAVLGPLAAYVEPHCYDLCAMHADRLTAPLGWEVVRLPADTSTGGPGSDDLEALANAVREAGRKPTARQPPPTGQGVETARRGHLRVVRSEPVRPDERNQPRSARRPSRDV</sequence>
<evidence type="ECO:0000256" key="1">
    <source>
        <dbReference type="SAM" id="MobiDB-lite"/>
    </source>
</evidence>
<dbReference type="Pfam" id="PF12005">
    <property type="entry name" value="DUF3499"/>
    <property type="match status" value="1"/>
</dbReference>
<dbReference type="AlphaFoldDB" id="A0A399G846"/>
<dbReference type="EMBL" id="CP063196">
    <property type="protein sequence ID" value="UOE18218.1"/>
    <property type="molecule type" value="Genomic_DNA"/>
</dbReference>
<reference evidence="2" key="1">
    <citation type="submission" date="2020-10" db="EMBL/GenBank/DDBJ databases">
        <title>De novo genome project of the cellulose decomposer Thermobifida halotolerans type strain.</title>
        <authorList>
            <person name="Nagy I."/>
            <person name="Horvath B."/>
            <person name="Kukolya J."/>
            <person name="Nagy I."/>
            <person name="Orsini M."/>
        </authorList>
    </citation>
    <scope>NUCLEOTIDE SEQUENCE</scope>
    <source>
        <strain evidence="2">DSM 44931</strain>
    </source>
</reference>
<proteinExistence type="predicted"/>
<gene>
    <name evidence="2" type="ORF">NI17_015365</name>
</gene>
<evidence type="ECO:0000313" key="2">
    <source>
        <dbReference type="EMBL" id="UOE18218.1"/>
    </source>
</evidence>
<dbReference type="InterPro" id="IPR021888">
    <property type="entry name" value="DUF3499"/>
</dbReference>
<protein>
    <submittedName>
        <fullName evidence="2">DUF3499 domain-containing protein</fullName>
    </submittedName>
</protein>
<accession>A0A399G846</accession>
<evidence type="ECO:0000313" key="3">
    <source>
        <dbReference type="Proteomes" id="UP000265719"/>
    </source>
</evidence>
<name>A0A399G846_9ACTN</name>
<dbReference type="OrthoDB" id="3216194at2"/>
<feature type="compositionally biased region" description="Basic and acidic residues" evidence="1">
    <location>
        <begin position="115"/>
        <end position="127"/>
    </location>
</feature>
<dbReference type="Proteomes" id="UP000265719">
    <property type="component" value="Chromosome"/>
</dbReference>
<feature type="region of interest" description="Disordered" evidence="1">
    <location>
        <begin position="64"/>
        <end position="138"/>
    </location>
</feature>
<dbReference type="KEGG" id="thao:NI17_015365"/>